<evidence type="ECO:0000313" key="3">
    <source>
        <dbReference type="EMBL" id="GGG51948.1"/>
    </source>
</evidence>
<dbReference type="InterPro" id="IPR008979">
    <property type="entry name" value="Galactose-bd-like_sf"/>
</dbReference>
<dbReference type="SMART" id="SM00710">
    <property type="entry name" value="PbH1"/>
    <property type="match status" value="4"/>
</dbReference>
<dbReference type="Gene3D" id="2.60.120.260">
    <property type="entry name" value="Galactose-binding domain-like"/>
    <property type="match status" value="3"/>
</dbReference>
<dbReference type="InterPro" id="IPR006626">
    <property type="entry name" value="PbH1"/>
</dbReference>
<keyword evidence="1" id="KW-0732">Signal</keyword>
<name>A0A917GMM4_9BACL</name>
<gene>
    <name evidence="3" type="ORF">GCM10010918_00790</name>
</gene>
<dbReference type="Gene3D" id="2.160.20.10">
    <property type="entry name" value="Single-stranded right-handed beta-helix, Pectin lyase-like"/>
    <property type="match status" value="2"/>
</dbReference>
<evidence type="ECO:0000256" key="1">
    <source>
        <dbReference type="ARBA" id="ARBA00022729"/>
    </source>
</evidence>
<dbReference type="PANTHER" id="PTHR36453">
    <property type="entry name" value="SECRETED PROTEIN-RELATED"/>
    <property type="match status" value="1"/>
</dbReference>
<sequence>MLAIKIKRLSLVLLLITLTVSGSLASYIRQAQANTSTYFYVAEDGNDSNPGTLTEPFATLTKAQSAIRALKTTSGLPAGGVTVYLRGGEYNQSATFTLTPEDSGSTGSPIVYQSYPGETAIITSKQEISGWSLLGSSYPAGLPASAHGQVFVADITPGWRFHSMFVNDVGQPVAKSVQNSDWTAWPRLTAAGSPNPSGRSITFPAGALNHIPSNRDAEIAMTTAWWWNIVSPIDSINPVNHTAKLQSKAPVQYADLLSLDGGHYNIRNALPVLDQAGEWVVDSAAGKVYYWPTDGTMSGKTVFAPQLNEIVRLQGDEEAQNWAKQVEYVEFRDLQFMYSDRTPEDQYNPDWLVRNAENPDAMIYMQGVSHIVMDSNLIAYSGSQGIALDQYAQHVTLTRNEIAYSSSGGIQITGYGPGDVDVNKNHVIERNHIHDMGLDYMHSGPLSIYGSNHNTVQYNYFHGSPYASVSIVGMPHFQMNDPSDIDTTDSYGNNQAIYQARWTEVAAHRPYDQFSNIPYLHSGDNTVQYNILDNYMESMHDGGALYTWAAGANNLWDHNVGTSPLNKGVSLYFDLATAYLTATNNIFWSPGDLLLDISGNSTNTSANNSIMATNKPAGYDLLRNSIINAGNAAGGWLGANLTPVDIPASATSIIEAESYSAAQGIQTNSGGAGTYVESIDSGDWLKYDNIDFGTGHSINQIYVSAAVDPAEAGKQLELRLDSITGTLIGTITMNSTGGWSTFTTQTASISGANGVHDLFIVPKGSGAGFANIDWFTFATTATSTIQAENYSTSQGVQSDNGATGRYLGWIDGGDWVSYSNIDFGSGELSQFQASVSVDPGYAGKQIELRLDSTTGPLIGTITFSNTGGWTTFQTQTTAVSGASGVHHLFLVAKGSGVGYGSIDWFSFKKGTRYEAEDATLNGVIIEDLASASGGHNIGYFDNIGDYVSFTPVESGSTLTVRYSNGNSSAKQASLYVNGSKIQSITFPTTANWATYSTVTVNVPVSGSVKFQIDSADRTVNGAHSCCNIDYIEIS</sequence>
<evidence type="ECO:0000313" key="4">
    <source>
        <dbReference type="Proteomes" id="UP000600247"/>
    </source>
</evidence>
<dbReference type="InterPro" id="IPR006584">
    <property type="entry name" value="Cellulose-bd_IV"/>
</dbReference>
<feature type="domain" description="CBM6" evidence="2">
    <location>
        <begin position="783"/>
        <end position="908"/>
    </location>
</feature>
<dbReference type="SMART" id="SM00606">
    <property type="entry name" value="CBD_IV"/>
    <property type="match status" value="2"/>
</dbReference>
<feature type="domain" description="CBM6" evidence="2">
    <location>
        <begin position="652"/>
        <end position="778"/>
    </location>
</feature>
<dbReference type="EMBL" id="BMHY01000001">
    <property type="protein sequence ID" value="GGG51948.1"/>
    <property type="molecule type" value="Genomic_DNA"/>
</dbReference>
<dbReference type="SUPFAM" id="SSF51126">
    <property type="entry name" value="Pectin lyase-like"/>
    <property type="match status" value="1"/>
</dbReference>
<dbReference type="RefSeq" id="WP_188886978.1">
    <property type="nucleotide sequence ID" value="NZ_BMHY01000001.1"/>
</dbReference>
<proteinExistence type="predicted"/>
<dbReference type="AlphaFoldDB" id="A0A917GMM4"/>
<dbReference type="PROSITE" id="PS51175">
    <property type="entry name" value="CBM6"/>
    <property type="match status" value="3"/>
</dbReference>
<dbReference type="GO" id="GO:0030246">
    <property type="term" value="F:carbohydrate binding"/>
    <property type="evidence" value="ECO:0007669"/>
    <property type="project" value="InterPro"/>
</dbReference>
<dbReference type="PANTHER" id="PTHR36453:SF1">
    <property type="entry name" value="RIGHT HANDED BETA HELIX DOMAIN-CONTAINING PROTEIN"/>
    <property type="match status" value="1"/>
</dbReference>
<keyword evidence="4" id="KW-1185">Reference proteome</keyword>
<dbReference type="InterPro" id="IPR011050">
    <property type="entry name" value="Pectin_lyase_fold/virulence"/>
</dbReference>
<evidence type="ECO:0000259" key="2">
    <source>
        <dbReference type="PROSITE" id="PS51175"/>
    </source>
</evidence>
<feature type="domain" description="CBM6" evidence="2">
    <location>
        <begin position="911"/>
        <end position="1034"/>
    </location>
</feature>
<dbReference type="SUPFAM" id="SSF49785">
    <property type="entry name" value="Galactose-binding domain-like"/>
    <property type="match status" value="3"/>
</dbReference>
<comment type="caution">
    <text evidence="3">The sequence shown here is derived from an EMBL/GenBank/DDBJ whole genome shotgun (WGS) entry which is preliminary data.</text>
</comment>
<accession>A0A917GMM4</accession>
<dbReference type="InterPro" id="IPR012334">
    <property type="entry name" value="Pectin_lyas_fold"/>
</dbReference>
<dbReference type="CDD" id="cd04084">
    <property type="entry name" value="CBM6_xylanase-like"/>
    <property type="match status" value="2"/>
</dbReference>
<dbReference type="Pfam" id="PF03422">
    <property type="entry name" value="CBM_6"/>
    <property type="match status" value="3"/>
</dbReference>
<organism evidence="3 4">
    <name type="scientific">Paenibacillus radicis</name>
    <name type="common">ex Gao et al. 2016</name>
    <dbReference type="NCBI Taxonomy" id="1737354"/>
    <lineage>
        <taxon>Bacteria</taxon>
        <taxon>Bacillati</taxon>
        <taxon>Bacillota</taxon>
        <taxon>Bacilli</taxon>
        <taxon>Bacillales</taxon>
        <taxon>Paenibacillaceae</taxon>
        <taxon>Paenibacillus</taxon>
    </lineage>
</organism>
<dbReference type="Proteomes" id="UP000600247">
    <property type="component" value="Unassembled WGS sequence"/>
</dbReference>
<protein>
    <recommendedName>
        <fullName evidence="2">CBM6 domain-containing protein</fullName>
    </recommendedName>
</protein>
<reference evidence="3 4" key="1">
    <citation type="journal article" date="2014" name="Int. J. Syst. Evol. Microbiol.">
        <title>Complete genome sequence of Corynebacterium casei LMG S-19264T (=DSM 44701T), isolated from a smear-ripened cheese.</title>
        <authorList>
            <consortium name="US DOE Joint Genome Institute (JGI-PGF)"/>
            <person name="Walter F."/>
            <person name="Albersmeier A."/>
            <person name="Kalinowski J."/>
            <person name="Ruckert C."/>
        </authorList>
    </citation>
    <scope>NUCLEOTIDE SEQUENCE [LARGE SCALE GENOMIC DNA]</scope>
    <source>
        <strain evidence="3 4">CGMCC 1.15286</strain>
    </source>
</reference>
<dbReference type="InterPro" id="IPR005084">
    <property type="entry name" value="CBM6"/>
</dbReference>